<organism evidence="1">
    <name type="scientific">Anguilla anguilla</name>
    <name type="common">European freshwater eel</name>
    <name type="synonym">Muraena anguilla</name>
    <dbReference type="NCBI Taxonomy" id="7936"/>
    <lineage>
        <taxon>Eukaryota</taxon>
        <taxon>Metazoa</taxon>
        <taxon>Chordata</taxon>
        <taxon>Craniata</taxon>
        <taxon>Vertebrata</taxon>
        <taxon>Euteleostomi</taxon>
        <taxon>Actinopterygii</taxon>
        <taxon>Neopterygii</taxon>
        <taxon>Teleostei</taxon>
        <taxon>Anguilliformes</taxon>
        <taxon>Anguillidae</taxon>
        <taxon>Anguilla</taxon>
    </lineage>
</organism>
<protein>
    <submittedName>
        <fullName evidence="1">Uncharacterized protein</fullName>
    </submittedName>
</protein>
<reference evidence="1" key="2">
    <citation type="journal article" date="2015" name="Fish Shellfish Immunol.">
        <title>Early steps in the European eel (Anguilla anguilla)-Vibrio vulnificus interaction in the gills: Role of the RtxA13 toxin.</title>
        <authorList>
            <person name="Callol A."/>
            <person name="Pajuelo D."/>
            <person name="Ebbesson L."/>
            <person name="Teles M."/>
            <person name="MacKenzie S."/>
            <person name="Amaro C."/>
        </authorList>
    </citation>
    <scope>NUCLEOTIDE SEQUENCE</scope>
</reference>
<sequence length="22" mass="2547">MFIMVNTTLFISLSFHFGQPSE</sequence>
<evidence type="ECO:0000313" key="1">
    <source>
        <dbReference type="EMBL" id="JAH21000.1"/>
    </source>
</evidence>
<proteinExistence type="predicted"/>
<reference evidence="1" key="1">
    <citation type="submission" date="2014-11" db="EMBL/GenBank/DDBJ databases">
        <authorList>
            <person name="Amaro Gonzalez C."/>
        </authorList>
    </citation>
    <scope>NUCLEOTIDE SEQUENCE</scope>
</reference>
<dbReference type="EMBL" id="GBXM01087577">
    <property type="protein sequence ID" value="JAH21000.1"/>
    <property type="molecule type" value="Transcribed_RNA"/>
</dbReference>
<name>A0A0E9QXN9_ANGAN</name>
<accession>A0A0E9QXN9</accession>
<dbReference type="AlphaFoldDB" id="A0A0E9QXN9"/>